<proteinExistence type="predicted"/>
<evidence type="ECO:0000313" key="2">
    <source>
        <dbReference type="Proteomes" id="UP001589862"/>
    </source>
</evidence>
<accession>A0ABV6P828</accession>
<dbReference type="EMBL" id="JBHLUB010000002">
    <property type="protein sequence ID" value="MFC0581280.1"/>
    <property type="molecule type" value="Genomic_DNA"/>
</dbReference>
<keyword evidence="2" id="KW-1185">Reference proteome</keyword>
<evidence type="ECO:0008006" key="3">
    <source>
        <dbReference type="Google" id="ProtNLM"/>
    </source>
</evidence>
<dbReference type="RefSeq" id="WP_377457970.1">
    <property type="nucleotide sequence ID" value="NZ_JBHLUB010000002.1"/>
</dbReference>
<comment type="caution">
    <text evidence="1">The sequence shown here is derived from an EMBL/GenBank/DDBJ whole genome shotgun (WGS) entry which is preliminary data.</text>
</comment>
<organism evidence="1 2">
    <name type="scientific">Micrococcoides hystricis</name>
    <dbReference type="NCBI Taxonomy" id="1572761"/>
    <lineage>
        <taxon>Bacteria</taxon>
        <taxon>Bacillati</taxon>
        <taxon>Actinomycetota</taxon>
        <taxon>Actinomycetes</taxon>
        <taxon>Micrococcales</taxon>
        <taxon>Micrococcaceae</taxon>
        <taxon>Micrococcoides</taxon>
    </lineage>
</organism>
<protein>
    <recommendedName>
        <fullName evidence="3">ABC transporter substrate-binding protein</fullName>
    </recommendedName>
</protein>
<gene>
    <name evidence="1" type="ORF">ACFFFR_02595</name>
</gene>
<evidence type="ECO:0000313" key="1">
    <source>
        <dbReference type="EMBL" id="MFC0581280.1"/>
    </source>
</evidence>
<dbReference type="Gene3D" id="3.40.190.10">
    <property type="entry name" value="Periplasmic binding protein-like II"/>
    <property type="match status" value="1"/>
</dbReference>
<dbReference type="Proteomes" id="UP001589862">
    <property type="component" value="Unassembled WGS sequence"/>
</dbReference>
<reference evidence="1 2" key="1">
    <citation type="submission" date="2024-09" db="EMBL/GenBank/DDBJ databases">
        <authorList>
            <person name="Sun Q."/>
            <person name="Mori K."/>
        </authorList>
    </citation>
    <scope>NUCLEOTIDE SEQUENCE [LARGE SCALE GENOMIC DNA]</scope>
    <source>
        <strain evidence="1 2">NCAIM B.02604</strain>
    </source>
</reference>
<sequence length="82" mass="8818">MAAFQAAVVESQEFATANPDKVRQILTEYTKMDKDVADRVTLATYPGSVNKLAVAEVAKMAQTDGLIKSADNVSDLVLEDAQ</sequence>
<name>A0ABV6P828_9MICC</name>